<proteinExistence type="predicted"/>
<keyword evidence="1" id="KW-1133">Transmembrane helix</keyword>
<evidence type="ECO:0000256" key="1">
    <source>
        <dbReference type="SAM" id="Phobius"/>
    </source>
</evidence>
<dbReference type="InterPro" id="IPR023393">
    <property type="entry name" value="START-like_dom_sf"/>
</dbReference>
<keyword evidence="3" id="KW-1185">Reference proteome</keyword>
<keyword evidence="1" id="KW-0812">Transmembrane</keyword>
<dbReference type="EMBL" id="JSVA01000001">
    <property type="protein sequence ID" value="KOF04629.1"/>
    <property type="molecule type" value="Genomic_DNA"/>
</dbReference>
<protein>
    <recommendedName>
        <fullName evidence="4">Ligand-binding SRPBCC domain-containing protein</fullName>
    </recommendedName>
</protein>
<evidence type="ECO:0000313" key="3">
    <source>
        <dbReference type="Proteomes" id="UP000036908"/>
    </source>
</evidence>
<reference evidence="3" key="1">
    <citation type="submission" date="2014-11" db="EMBL/GenBank/DDBJ databases">
        <title>Genome sequencing of Roseivirga sp. D-25.</title>
        <authorList>
            <person name="Selvaratnam C."/>
            <person name="Thevarajoo S."/>
            <person name="Goh K.M."/>
            <person name="Eee R."/>
            <person name="Chan K.-G."/>
            <person name="Chong C.S."/>
        </authorList>
    </citation>
    <scope>NUCLEOTIDE SEQUENCE [LARGE SCALE GENOMIC DNA]</scope>
    <source>
        <strain evidence="3">D-25</strain>
    </source>
</reference>
<evidence type="ECO:0008006" key="4">
    <source>
        <dbReference type="Google" id="ProtNLM"/>
    </source>
</evidence>
<name>A0A0L8AQM1_9BACT</name>
<dbReference type="Gene3D" id="3.30.530.20">
    <property type="match status" value="1"/>
</dbReference>
<feature type="transmembrane region" description="Helical" evidence="1">
    <location>
        <begin position="116"/>
        <end position="134"/>
    </location>
</feature>
<accession>A0A0L8AQM1</accession>
<dbReference type="PATRIC" id="fig|1566026.4.peg.173"/>
<dbReference type="AlphaFoldDB" id="A0A0L8AQM1"/>
<keyword evidence="1" id="KW-0472">Membrane</keyword>
<gene>
    <name evidence="2" type="ORF">OB69_00810</name>
</gene>
<dbReference type="RefSeq" id="WP_053221786.1">
    <property type="nucleotide sequence ID" value="NZ_JSVA01000001.1"/>
</dbReference>
<dbReference type="OrthoDB" id="838246at2"/>
<organism evidence="2 3">
    <name type="scientific">Roseivirga seohaensis subsp. aquiponti</name>
    <dbReference type="NCBI Taxonomy" id="1566026"/>
    <lineage>
        <taxon>Bacteria</taxon>
        <taxon>Pseudomonadati</taxon>
        <taxon>Bacteroidota</taxon>
        <taxon>Cytophagia</taxon>
        <taxon>Cytophagales</taxon>
        <taxon>Roseivirgaceae</taxon>
        <taxon>Roseivirga</taxon>
    </lineage>
</organism>
<dbReference type="Proteomes" id="UP000036908">
    <property type="component" value="Unassembled WGS sequence"/>
</dbReference>
<evidence type="ECO:0000313" key="2">
    <source>
        <dbReference type="EMBL" id="KOF04629.1"/>
    </source>
</evidence>
<sequence>MKIKISTKVEQDLTNVKDGFNESLFIRLSPPFPKVELNRYDGCKSGDIVGLTLNFFLFKQEWISKIIDQTETEQRFDFIDIGIKLPVFFNSWKHKHIMEQQEAGTMIIDDIEYSTPFLLLNYILYPLIYFQFMYRKPIYRKWFKKRYK</sequence>
<comment type="caution">
    <text evidence="2">The sequence shown here is derived from an EMBL/GenBank/DDBJ whole genome shotgun (WGS) entry which is preliminary data.</text>
</comment>